<reference evidence="2 3" key="1">
    <citation type="submission" date="2023-09" db="EMBL/GenBank/DDBJ databases">
        <title>Multi-omics analysis of a traditional fermented food reveals byproduct-associated fungal strains for waste-to-food upcycling.</title>
        <authorList>
            <consortium name="Lawrence Berkeley National Laboratory"/>
            <person name="Rekdal V.M."/>
            <person name="Villalobos-Escobedo J.M."/>
            <person name="Rodriguez-Valeron N."/>
            <person name="Garcia M.O."/>
            <person name="Vasquez D.P."/>
            <person name="Damayanti I."/>
            <person name="Sorensen P.M."/>
            <person name="Baidoo E.E."/>
            <person name="De Carvalho A.C."/>
            <person name="Riley R."/>
            <person name="Lipzen A."/>
            <person name="He G."/>
            <person name="Yan M."/>
            <person name="Haridas S."/>
            <person name="Daum C."/>
            <person name="Yoshinaga Y."/>
            <person name="Ng V."/>
            <person name="Grigoriev I.V."/>
            <person name="Munk R."/>
            <person name="Nuraida L."/>
            <person name="Wijaya C.H."/>
            <person name="Morales P.-C."/>
            <person name="Keasling J.D."/>
        </authorList>
    </citation>
    <scope>NUCLEOTIDE SEQUENCE [LARGE SCALE GENOMIC DNA]</scope>
    <source>
        <strain evidence="2 3">FGSC 2613</strain>
    </source>
</reference>
<evidence type="ECO:0000313" key="2">
    <source>
        <dbReference type="EMBL" id="KAL0466153.1"/>
    </source>
</evidence>
<proteinExistence type="predicted"/>
<name>A0ABR3D1J2_NEUIN</name>
<sequence>MNAIYTLFTTPTAIILPISPGISVPIPDLLLSVSAKKKLVDHGKEHGGFKRHGEHKEAEARAKQTHDNEKLRKTN</sequence>
<comment type="caution">
    <text evidence="2">The sequence shown here is derived from an EMBL/GenBank/DDBJ whole genome shotgun (WGS) entry which is preliminary data.</text>
</comment>
<evidence type="ECO:0000313" key="3">
    <source>
        <dbReference type="Proteomes" id="UP001451303"/>
    </source>
</evidence>
<evidence type="ECO:0000256" key="1">
    <source>
        <dbReference type="SAM" id="MobiDB-lite"/>
    </source>
</evidence>
<dbReference type="Proteomes" id="UP001451303">
    <property type="component" value="Unassembled WGS sequence"/>
</dbReference>
<gene>
    <name evidence="2" type="ORF">QR685DRAFT_557560</name>
</gene>
<accession>A0ABR3D1J2</accession>
<keyword evidence="3" id="KW-1185">Reference proteome</keyword>
<feature type="region of interest" description="Disordered" evidence="1">
    <location>
        <begin position="42"/>
        <end position="75"/>
    </location>
</feature>
<dbReference type="EMBL" id="JAVLET010000014">
    <property type="protein sequence ID" value="KAL0466153.1"/>
    <property type="molecule type" value="Genomic_DNA"/>
</dbReference>
<organism evidence="2 3">
    <name type="scientific">Neurospora intermedia</name>
    <dbReference type="NCBI Taxonomy" id="5142"/>
    <lineage>
        <taxon>Eukaryota</taxon>
        <taxon>Fungi</taxon>
        <taxon>Dikarya</taxon>
        <taxon>Ascomycota</taxon>
        <taxon>Pezizomycotina</taxon>
        <taxon>Sordariomycetes</taxon>
        <taxon>Sordariomycetidae</taxon>
        <taxon>Sordariales</taxon>
        <taxon>Sordariaceae</taxon>
        <taxon>Neurospora</taxon>
    </lineage>
</organism>
<protein>
    <submittedName>
        <fullName evidence="2">Uncharacterized protein</fullName>
    </submittedName>
</protein>
<feature type="compositionally biased region" description="Basic and acidic residues" evidence="1">
    <location>
        <begin position="54"/>
        <end position="75"/>
    </location>
</feature>